<evidence type="ECO:0000313" key="1">
    <source>
        <dbReference type="EMBL" id="OGJ01351.1"/>
    </source>
</evidence>
<dbReference type="AlphaFoldDB" id="A0A1F6Y4Q0"/>
<proteinExistence type="predicted"/>
<reference evidence="1 2" key="1">
    <citation type="journal article" date="2016" name="Nat. Commun.">
        <title>Thousands of microbial genomes shed light on interconnected biogeochemical processes in an aquifer system.</title>
        <authorList>
            <person name="Anantharaman K."/>
            <person name="Brown C.T."/>
            <person name="Hug L.A."/>
            <person name="Sharon I."/>
            <person name="Castelle C.J."/>
            <person name="Probst A.J."/>
            <person name="Thomas B.C."/>
            <person name="Singh A."/>
            <person name="Wilkins M.J."/>
            <person name="Karaoz U."/>
            <person name="Brodie E.L."/>
            <person name="Williams K.H."/>
            <person name="Hubbard S.S."/>
            <person name="Banfield J.F."/>
        </authorList>
    </citation>
    <scope>NUCLEOTIDE SEQUENCE [LARGE SCALE GENOMIC DNA]</scope>
</reference>
<dbReference type="EMBL" id="MFVL01000020">
    <property type="protein sequence ID" value="OGJ01351.1"/>
    <property type="molecule type" value="Genomic_DNA"/>
</dbReference>
<sequence length="427" mass="49158">MVWQYHKKMTKIGLKTKITGIVSVLKKDGKIHLAKCIEENWNKTAFEYSKQLNFWRPKKAMESELESAFAAELERLEFDAMSKEEILFSLKKRRILQTAPHLGLTEGPRMLCINWLGSLGVPEKEFYVVGMFSGIPFSNRSRPGRINRKKEAINLFPSTMQDALVYRAKIPPKIEEKLNTLPVKLTKFLPQAVPGASYTKWALQACQHTERRILNKNNLVYIDINEVVANYLVQVLRNSAHVFHKIFFDPKIRKQFMSVFPREIMFYTPVLNGKYEDMENMFFGDEGSQSLKGKNKEISLGNPEILIEEIQSGWVCPSLLLTFIALSFLNQFKCFGSFAQVEYLPVYQEKLARLPFMKIFKIESIMTSNLTTGVFPDGIDTFPADLIIHGENLKQKENWLFGELLLPIRSSLIGSYFTGDQRQNGNK</sequence>
<gene>
    <name evidence="1" type="ORF">A3I23_00505</name>
</gene>
<evidence type="ECO:0000313" key="2">
    <source>
        <dbReference type="Proteomes" id="UP000177693"/>
    </source>
</evidence>
<name>A0A1F6Y4Q0_9BACT</name>
<dbReference type="Proteomes" id="UP000177693">
    <property type="component" value="Unassembled WGS sequence"/>
</dbReference>
<accession>A0A1F6Y4Q0</accession>
<protein>
    <submittedName>
        <fullName evidence="1">Uncharacterized protein</fullName>
    </submittedName>
</protein>
<comment type="caution">
    <text evidence="1">The sequence shown here is derived from an EMBL/GenBank/DDBJ whole genome shotgun (WGS) entry which is preliminary data.</text>
</comment>
<organism evidence="1 2">
    <name type="scientific">Candidatus Nomurabacteria bacterium RIFCSPLOWO2_02_FULL_40_67</name>
    <dbReference type="NCBI Taxonomy" id="1801787"/>
    <lineage>
        <taxon>Bacteria</taxon>
        <taxon>Candidatus Nomuraibacteriota</taxon>
    </lineage>
</organism>